<evidence type="ECO:0000313" key="4">
    <source>
        <dbReference type="EMBL" id="MBC5661578.1"/>
    </source>
</evidence>
<dbReference type="InterPro" id="IPR011006">
    <property type="entry name" value="CheY-like_superfamily"/>
</dbReference>
<dbReference type="Pfam" id="PF00072">
    <property type="entry name" value="Response_reg"/>
    <property type="match status" value="1"/>
</dbReference>
<dbReference type="SMART" id="SM00850">
    <property type="entry name" value="LytTR"/>
    <property type="match status" value="1"/>
</dbReference>
<dbReference type="EMBL" id="JACOOX010000001">
    <property type="protein sequence ID" value="MBC5661578.1"/>
    <property type="molecule type" value="Genomic_DNA"/>
</dbReference>
<dbReference type="InterPro" id="IPR001789">
    <property type="entry name" value="Sig_transdc_resp-reg_receiver"/>
</dbReference>
<evidence type="ECO:0000256" key="2">
    <source>
        <dbReference type="ARBA" id="ARBA00024867"/>
    </source>
</evidence>
<dbReference type="SMART" id="SM00448">
    <property type="entry name" value="REC"/>
    <property type="match status" value="1"/>
</dbReference>
<feature type="domain" description="HTH LytTR-type" evidence="3">
    <location>
        <begin position="145"/>
        <end position="239"/>
    </location>
</feature>
<organism evidence="4 5">
    <name type="scientific">Coprococcus hominis</name>
    <name type="common">ex Liu et al. 2022</name>
    <dbReference type="NCBI Taxonomy" id="2763039"/>
    <lineage>
        <taxon>Bacteria</taxon>
        <taxon>Bacillati</taxon>
        <taxon>Bacillota</taxon>
        <taxon>Clostridia</taxon>
        <taxon>Lachnospirales</taxon>
        <taxon>Lachnospiraceae</taxon>
        <taxon>Coprococcus</taxon>
    </lineage>
</organism>
<evidence type="ECO:0000259" key="3">
    <source>
        <dbReference type="PROSITE" id="PS50930"/>
    </source>
</evidence>
<dbReference type="Proteomes" id="UP000615234">
    <property type="component" value="Unassembled WGS sequence"/>
</dbReference>
<dbReference type="AlphaFoldDB" id="A0A8I0AMU0"/>
<gene>
    <name evidence="4" type="ORF">H8S09_01500</name>
</gene>
<comment type="function">
    <text evidence="2">May play the central regulatory role in sporulation. It may be an element of the effector pathway responsible for the activation of sporulation genes in response to nutritional stress. Spo0A may act in concert with spo0H (a sigma factor) to control the expression of some genes that are critical to the sporulation process.</text>
</comment>
<evidence type="ECO:0000256" key="1">
    <source>
        <dbReference type="ARBA" id="ARBA00018672"/>
    </source>
</evidence>
<sequence>MNINIAVLEDIPKHYKQLAEVIHNWAEKKEYAVSVKWFHDETSILGSAFMKDCNLLFSDIELKNADTNIPADDHIKNGIDICTQLRKNGYQGDIIFLTAFREYVFDGYQAQAINYLLKPVSPEAIERCLDQYISLHSSDYYCLHKDNNIIRIPFNDIISISRLGHDCCITTASGLYTERTSLKNMEQHLPEPFIRCHKSCIVNINHVTSLSGSTIYLANKQTQTVGRNYLDDIRKALLRIAQ</sequence>
<reference evidence="4 5" key="1">
    <citation type="submission" date="2020-08" db="EMBL/GenBank/DDBJ databases">
        <title>Genome public.</title>
        <authorList>
            <person name="Liu C."/>
            <person name="Sun Q."/>
        </authorList>
    </citation>
    <scope>NUCLEOTIDE SEQUENCE [LARGE SCALE GENOMIC DNA]</scope>
    <source>
        <strain evidence="4 5">NSJ-10</strain>
    </source>
</reference>
<dbReference type="RefSeq" id="WP_117807817.1">
    <property type="nucleotide sequence ID" value="NZ_JACOOX010000001.1"/>
</dbReference>
<dbReference type="PROSITE" id="PS50930">
    <property type="entry name" value="HTH_LYTTR"/>
    <property type="match status" value="1"/>
</dbReference>
<dbReference type="Pfam" id="PF04397">
    <property type="entry name" value="LytTR"/>
    <property type="match status" value="1"/>
</dbReference>
<accession>A0A8I0AMU0</accession>
<dbReference type="GO" id="GO:0000156">
    <property type="term" value="F:phosphorelay response regulator activity"/>
    <property type="evidence" value="ECO:0007669"/>
    <property type="project" value="InterPro"/>
</dbReference>
<dbReference type="InterPro" id="IPR046947">
    <property type="entry name" value="LytR-like"/>
</dbReference>
<dbReference type="InterPro" id="IPR007492">
    <property type="entry name" value="LytTR_DNA-bd_dom"/>
</dbReference>
<dbReference type="Gene3D" id="2.40.50.1020">
    <property type="entry name" value="LytTr DNA-binding domain"/>
    <property type="match status" value="1"/>
</dbReference>
<comment type="caution">
    <text evidence="4">The sequence shown here is derived from an EMBL/GenBank/DDBJ whole genome shotgun (WGS) entry which is preliminary data.</text>
</comment>
<protein>
    <recommendedName>
        <fullName evidence="1">Stage 0 sporulation protein A homolog</fullName>
    </recommendedName>
</protein>
<dbReference type="PANTHER" id="PTHR37299:SF1">
    <property type="entry name" value="STAGE 0 SPORULATION PROTEIN A HOMOLOG"/>
    <property type="match status" value="1"/>
</dbReference>
<proteinExistence type="predicted"/>
<name>A0A8I0AMU0_9FIRM</name>
<dbReference type="PANTHER" id="PTHR37299">
    <property type="entry name" value="TRANSCRIPTIONAL REGULATOR-RELATED"/>
    <property type="match status" value="1"/>
</dbReference>
<keyword evidence="5" id="KW-1185">Reference proteome</keyword>
<evidence type="ECO:0000313" key="5">
    <source>
        <dbReference type="Proteomes" id="UP000615234"/>
    </source>
</evidence>
<dbReference type="GO" id="GO:0003677">
    <property type="term" value="F:DNA binding"/>
    <property type="evidence" value="ECO:0007669"/>
    <property type="project" value="InterPro"/>
</dbReference>
<dbReference type="SUPFAM" id="SSF52172">
    <property type="entry name" value="CheY-like"/>
    <property type="match status" value="1"/>
</dbReference>
<dbReference type="Gene3D" id="3.40.50.2300">
    <property type="match status" value="1"/>
</dbReference>